<protein>
    <submittedName>
        <fullName evidence="2">ABM domain-containing protein</fullName>
    </submittedName>
</protein>
<dbReference type="Proteomes" id="UP000035642">
    <property type="component" value="Unassembled WGS sequence"/>
</dbReference>
<keyword evidence="1" id="KW-1185">Reference proteome</keyword>
<name>A0A0K0CTC9_ANGCA</name>
<evidence type="ECO:0000313" key="1">
    <source>
        <dbReference type="Proteomes" id="UP000035642"/>
    </source>
</evidence>
<organism evidence="1 2">
    <name type="scientific">Angiostrongylus cantonensis</name>
    <name type="common">Rat lungworm</name>
    <dbReference type="NCBI Taxonomy" id="6313"/>
    <lineage>
        <taxon>Eukaryota</taxon>
        <taxon>Metazoa</taxon>
        <taxon>Ecdysozoa</taxon>
        <taxon>Nematoda</taxon>
        <taxon>Chromadorea</taxon>
        <taxon>Rhabditida</taxon>
        <taxon>Rhabditina</taxon>
        <taxon>Rhabditomorpha</taxon>
        <taxon>Strongyloidea</taxon>
        <taxon>Metastrongylidae</taxon>
        <taxon>Angiostrongylus</taxon>
    </lineage>
</organism>
<dbReference type="STRING" id="6313.A0A0K0CTC9"/>
<reference evidence="2" key="2">
    <citation type="submission" date="2017-02" db="UniProtKB">
        <authorList>
            <consortium name="WormBaseParasite"/>
        </authorList>
    </citation>
    <scope>IDENTIFICATION</scope>
</reference>
<reference evidence="1" key="1">
    <citation type="submission" date="2012-09" db="EMBL/GenBank/DDBJ databases">
        <authorList>
            <person name="Martin A.A."/>
        </authorList>
    </citation>
    <scope>NUCLEOTIDE SEQUENCE</scope>
</reference>
<dbReference type="WBParaSite" id="ACAC_0000032001-mRNA-1">
    <property type="protein sequence ID" value="ACAC_0000032001-mRNA-1"/>
    <property type="gene ID" value="ACAC_0000032001"/>
</dbReference>
<evidence type="ECO:0000313" key="2">
    <source>
        <dbReference type="WBParaSite" id="ACAC_0000032001-mRNA-1"/>
    </source>
</evidence>
<accession>A0A0K0CTC9</accession>
<sequence>MPALTIFVIFTPTSNYDQEEVEAFYMDLEKFYREDDTFFNVIIEDFKAQIVPRRSYEERYIGTYGLEWNEKDERLSECIMTTKTIHGN</sequence>
<dbReference type="AlphaFoldDB" id="A0A0K0CTC9"/>
<proteinExistence type="predicted"/>